<evidence type="ECO:0008006" key="3">
    <source>
        <dbReference type="Google" id="ProtNLM"/>
    </source>
</evidence>
<proteinExistence type="predicted"/>
<keyword evidence="2" id="KW-1185">Reference proteome</keyword>
<evidence type="ECO:0000313" key="1">
    <source>
        <dbReference type="EMBL" id="MFB2898410.1"/>
    </source>
</evidence>
<organism evidence="1 2">
    <name type="scientific">Floridaenema flaviceps BLCC-F50</name>
    <dbReference type="NCBI Taxonomy" id="3153642"/>
    <lineage>
        <taxon>Bacteria</taxon>
        <taxon>Bacillati</taxon>
        <taxon>Cyanobacteriota</taxon>
        <taxon>Cyanophyceae</taxon>
        <taxon>Oscillatoriophycideae</taxon>
        <taxon>Aerosakkonematales</taxon>
        <taxon>Aerosakkonemataceae</taxon>
        <taxon>Floridanema</taxon>
        <taxon>Floridanema flaviceps</taxon>
    </lineage>
</organism>
<dbReference type="EMBL" id="JBHFNR010000289">
    <property type="protein sequence ID" value="MFB2898410.1"/>
    <property type="molecule type" value="Genomic_DNA"/>
</dbReference>
<name>A0ABV4Y339_9CYAN</name>
<evidence type="ECO:0000313" key="2">
    <source>
        <dbReference type="Proteomes" id="UP001576784"/>
    </source>
</evidence>
<dbReference type="InterPro" id="IPR011009">
    <property type="entry name" value="Kinase-like_dom_sf"/>
</dbReference>
<protein>
    <recommendedName>
        <fullName evidence="3">Protein kinase domain-containing protein</fullName>
    </recommendedName>
</protein>
<sequence length="368" mass="42873">MSNNSIELRKNKYFNLSSQIAQLDNTQLHSLFDKSASNESTGGATNQVIMVGQSQVFVKHIPVTNIEYENLFSTRNFYNLPTNYNYGCGSIALGVFRELITHIKTTNWVLEGVIATFPLMYHYRIIPLSGRRINVDLDLQHWGNNANVKNYVLDKAHANYELVLFLEYIPNVLEIWLRENLNQLEKPLNDLWRTIAFLGEKGIIHFDAHFRNILTDGKQIYLTDFGLVLDKSFALTKEEESFFERNRFYDYGEVMRNLGHPIRWLYDSCSEQKQRRIKEKYGIKEGLPPFELRSILLDNIEPIYDDGDMNLDQFYVATIVKYCRIIALMSDFFFDMCANSEKDPKLPHDELQLLLKETGFFPIQDTGV</sequence>
<reference evidence="1 2" key="1">
    <citation type="submission" date="2024-09" db="EMBL/GenBank/DDBJ databases">
        <title>Floridaenema gen nov. (Aerosakkonemataceae, Aerosakkonematales ord. nov., Cyanobacteria) from benthic tropical and subtropical fresh waters, with the description of four new species.</title>
        <authorList>
            <person name="Moretto J.A."/>
            <person name="Berthold D.E."/>
            <person name="Lefler F.W."/>
            <person name="Huang I.-S."/>
            <person name="Laughinghouse H. IV."/>
        </authorList>
    </citation>
    <scope>NUCLEOTIDE SEQUENCE [LARGE SCALE GENOMIC DNA]</scope>
    <source>
        <strain evidence="1 2">BLCC-F50</strain>
    </source>
</reference>
<comment type="caution">
    <text evidence="1">The sequence shown here is derived from an EMBL/GenBank/DDBJ whole genome shotgun (WGS) entry which is preliminary data.</text>
</comment>
<dbReference type="RefSeq" id="WP_413268013.1">
    <property type="nucleotide sequence ID" value="NZ_JBHFNR010000289.1"/>
</dbReference>
<dbReference type="SUPFAM" id="SSF56112">
    <property type="entry name" value="Protein kinase-like (PK-like)"/>
    <property type="match status" value="1"/>
</dbReference>
<dbReference type="Proteomes" id="UP001576784">
    <property type="component" value="Unassembled WGS sequence"/>
</dbReference>
<accession>A0ABV4Y339</accession>
<dbReference type="Gene3D" id="1.10.510.10">
    <property type="entry name" value="Transferase(Phosphotransferase) domain 1"/>
    <property type="match status" value="1"/>
</dbReference>
<gene>
    <name evidence="1" type="ORF">ACE1CI_36300</name>
</gene>